<accession>M5RSJ4</accession>
<dbReference type="EMBL" id="ANOG01000124">
    <property type="protein sequence ID" value="EMI22265.1"/>
    <property type="molecule type" value="Genomic_DNA"/>
</dbReference>
<name>M5RSJ4_9BACT</name>
<keyword evidence="2" id="KW-1185">Reference proteome</keyword>
<evidence type="ECO:0000313" key="1">
    <source>
        <dbReference type="EMBL" id="EMI22265.1"/>
    </source>
</evidence>
<gene>
    <name evidence="1" type="ORF">RMSM_00791</name>
</gene>
<dbReference type="PATRIC" id="fig|1265738.3.peg.789"/>
<proteinExistence type="predicted"/>
<evidence type="ECO:0000313" key="2">
    <source>
        <dbReference type="Proteomes" id="UP000011991"/>
    </source>
</evidence>
<comment type="caution">
    <text evidence="1">The sequence shown here is derived from an EMBL/GenBank/DDBJ whole genome shotgun (WGS) entry which is preliminary data.</text>
</comment>
<sequence length="61" mass="6801">MIALMFAQSVASQSGVVHTWSQLSTVNGPQIFPRSMVRHSDLSTNVAKPWQQKWLGFSRIG</sequence>
<dbReference type="Proteomes" id="UP000011991">
    <property type="component" value="Unassembled WGS sequence"/>
</dbReference>
<dbReference type="AlphaFoldDB" id="M5RSJ4"/>
<protein>
    <submittedName>
        <fullName evidence="1">Uncharacterized protein</fullName>
    </submittedName>
</protein>
<reference evidence="1 2" key="1">
    <citation type="journal article" date="2013" name="Mar. Genomics">
        <title>Expression of sulfatases in Rhodopirellula baltica and the diversity of sulfatases in the genus Rhodopirellula.</title>
        <authorList>
            <person name="Wegner C.E."/>
            <person name="Richter-Heitmann T."/>
            <person name="Klindworth A."/>
            <person name="Klockow C."/>
            <person name="Richter M."/>
            <person name="Achstetter T."/>
            <person name="Glockner F.O."/>
            <person name="Harder J."/>
        </authorList>
    </citation>
    <scope>NUCLEOTIDE SEQUENCE [LARGE SCALE GENOMIC DNA]</scope>
    <source>
        <strain evidence="1 2">SM1</strain>
    </source>
</reference>
<organism evidence="1 2">
    <name type="scientific">Rhodopirellula maiorica SM1</name>
    <dbReference type="NCBI Taxonomy" id="1265738"/>
    <lineage>
        <taxon>Bacteria</taxon>
        <taxon>Pseudomonadati</taxon>
        <taxon>Planctomycetota</taxon>
        <taxon>Planctomycetia</taxon>
        <taxon>Pirellulales</taxon>
        <taxon>Pirellulaceae</taxon>
        <taxon>Novipirellula</taxon>
    </lineage>
</organism>